<evidence type="ECO:0000313" key="4">
    <source>
        <dbReference type="Proteomes" id="UP000008311"/>
    </source>
</evidence>
<dbReference type="PANTHER" id="PTHR32285:SF38">
    <property type="entry name" value="OS01G0614300 PROTEIN"/>
    <property type="match status" value="1"/>
</dbReference>
<keyword evidence="1" id="KW-1133">Transmembrane helix</keyword>
<dbReference type="Proteomes" id="UP000008311">
    <property type="component" value="Unassembled WGS sequence"/>
</dbReference>
<dbReference type="eggNOG" id="ENOG502QSEA">
    <property type="taxonomic scope" value="Eukaryota"/>
</dbReference>
<keyword evidence="1" id="KW-0472">Membrane</keyword>
<name>B9SGK3_RICCO</name>
<keyword evidence="4" id="KW-1185">Reference proteome</keyword>
<gene>
    <name evidence="3" type="ORF">RCOM_0553610</name>
</gene>
<dbReference type="AlphaFoldDB" id="B9SGK3"/>
<dbReference type="Pfam" id="PF14416">
    <property type="entry name" value="PMR5N"/>
    <property type="match status" value="1"/>
</dbReference>
<accession>B9SGK3</accession>
<proteinExistence type="predicted"/>
<dbReference type="STRING" id="3988.B9SGK3"/>
<feature type="domain" description="Trichome birefringence-like N-terminal" evidence="2">
    <location>
        <begin position="78"/>
        <end position="131"/>
    </location>
</feature>
<organism evidence="3 4">
    <name type="scientific">Ricinus communis</name>
    <name type="common">Castor bean</name>
    <dbReference type="NCBI Taxonomy" id="3988"/>
    <lineage>
        <taxon>Eukaryota</taxon>
        <taxon>Viridiplantae</taxon>
        <taxon>Streptophyta</taxon>
        <taxon>Embryophyta</taxon>
        <taxon>Tracheophyta</taxon>
        <taxon>Spermatophyta</taxon>
        <taxon>Magnoliopsida</taxon>
        <taxon>eudicotyledons</taxon>
        <taxon>Gunneridae</taxon>
        <taxon>Pentapetalae</taxon>
        <taxon>rosids</taxon>
        <taxon>fabids</taxon>
        <taxon>Malpighiales</taxon>
        <taxon>Euphorbiaceae</taxon>
        <taxon>Acalyphoideae</taxon>
        <taxon>Acalypheae</taxon>
        <taxon>Ricinus</taxon>
    </lineage>
</organism>
<reference evidence="4" key="1">
    <citation type="journal article" date="2010" name="Nat. Biotechnol.">
        <title>Draft genome sequence of the oilseed species Ricinus communis.</title>
        <authorList>
            <person name="Chan A.P."/>
            <person name="Crabtree J."/>
            <person name="Zhao Q."/>
            <person name="Lorenzi H."/>
            <person name="Orvis J."/>
            <person name="Puiu D."/>
            <person name="Melake-Berhan A."/>
            <person name="Jones K.M."/>
            <person name="Redman J."/>
            <person name="Chen G."/>
            <person name="Cahoon E.B."/>
            <person name="Gedil M."/>
            <person name="Stanke M."/>
            <person name="Haas B.J."/>
            <person name="Wortman J.R."/>
            <person name="Fraser-Liggett C.M."/>
            <person name="Ravel J."/>
            <person name="Rabinowicz P.D."/>
        </authorList>
    </citation>
    <scope>NUCLEOTIDE SEQUENCE [LARGE SCALE GENOMIC DNA]</scope>
    <source>
        <strain evidence="4">cv. Hale</strain>
    </source>
</reference>
<sequence length="188" mass="21272">MDTTSTINKTWSLCAFTSFIGCIFLVLSLNHGQDRLNLSAVQKIAISIASSTPTYSIESLEPENFSESKNLVNEKEVKCNIFDGNWVYDPETIPVYTASLCSFLSDKVSCQRNGRPDSGYEKWTWEAKGCNIPRRSVYKVFKATIRVSRIFTRVLLEPIFSPTQWKQANGSRILRLDKLSPSAEVERS</sequence>
<evidence type="ECO:0000259" key="2">
    <source>
        <dbReference type="Pfam" id="PF14416"/>
    </source>
</evidence>
<feature type="transmembrane region" description="Helical" evidence="1">
    <location>
        <begin position="12"/>
        <end position="29"/>
    </location>
</feature>
<evidence type="ECO:0000313" key="3">
    <source>
        <dbReference type="EMBL" id="EEF37249.1"/>
    </source>
</evidence>
<dbReference type="EMBL" id="EQ973954">
    <property type="protein sequence ID" value="EEF37249.1"/>
    <property type="molecule type" value="Genomic_DNA"/>
</dbReference>
<dbReference type="GO" id="GO:0016413">
    <property type="term" value="F:O-acetyltransferase activity"/>
    <property type="evidence" value="ECO:0007669"/>
    <property type="project" value="InterPro"/>
</dbReference>
<dbReference type="InParanoid" id="B9SGK3"/>
<keyword evidence="1" id="KW-0812">Transmembrane</keyword>
<dbReference type="PANTHER" id="PTHR32285">
    <property type="entry name" value="PROTEIN TRICHOME BIREFRINGENCE-LIKE 9-RELATED"/>
    <property type="match status" value="1"/>
</dbReference>
<protein>
    <recommendedName>
        <fullName evidence="2">Trichome birefringence-like N-terminal domain-containing protein</fullName>
    </recommendedName>
</protein>
<evidence type="ECO:0000256" key="1">
    <source>
        <dbReference type="SAM" id="Phobius"/>
    </source>
</evidence>
<dbReference type="InterPro" id="IPR025846">
    <property type="entry name" value="TBL_N"/>
</dbReference>
<dbReference type="InterPro" id="IPR029962">
    <property type="entry name" value="TBL"/>
</dbReference>